<name>A0AAV4DKC2_9GAST</name>
<dbReference type="Proteomes" id="UP000735302">
    <property type="component" value="Unassembled WGS sequence"/>
</dbReference>
<dbReference type="EMBL" id="BLXT01007982">
    <property type="protein sequence ID" value="GFO44732.1"/>
    <property type="molecule type" value="Genomic_DNA"/>
</dbReference>
<organism evidence="2 3">
    <name type="scientific">Plakobranchus ocellatus</name>
    <dbReference type="NCBI Taxonomy" id="259542"/>
    <lineage>
        <taxon>Eukaryota</taxon>
        <taxon>Metazoa</taxon>
        <taxon>Spiralia</taxon>
        <taxon>Lophotrochozoa</taxon>
        <taxon>Mollusca</taxon>
        <taxon>Gastropoda</taxon>
        <taxon>Heterobranchia</taxon>
        <taxon>Euthyneura</taxon>
        <taxon>Panpulmonata</taxon>
        <taxon>Sacoglossa</taxon>
        <taxon>Placobranchoidea</taxon>
        <taxon>Plakobranchidae</taxon>
        <taxon>Plakobranchus</taxon>
    </lineage>
</organism>
<protein>
    <submittedName>
        <fullName evidence="2">Uncharacterized protein</fullName>
    </submittedName>
</protein>
<proteinExistence type="predicted"/>
<reference evidence="2 3" key="1">
    <citation type="journal article" date="2021" name="Elife">
        <title>Chloroplast acquisition without the gene transfer in kleptoplastic sea slugs, Plakobranchus ocellatus.</title>
        <authorList>
            <person name="Maeda T."/>
            <person name="Takahashi S."/>
            <person name="Yoshida T."/>
            <person name="Shimamura S."/>
            <person name="Takaki Y."/>
            <person name="Nagai Y."/>
            <person name="Toyoda A."/>
            <person name="Suzuki Y."/>
            <person name="Arimoto A."/>
            <person name="Ishii H."/>
            <person name="Satoh N."/>
            <person name="Nishiyama T."/>
            <person name="Hasebe M."/>
            <person name="Maruyama T."/>
            <person name="Minagawa J."/>
            <person name="Obokata J."/>
            <person name="Shigenobu S."/>
        </authorList>
    </citation>
    <scope>NUCLEOTIDE SEQUENCE [LARGE SCALE GENOMIC DNA]</scope>
</reference>
<evidence type="ECO:0000313" key="3">
    <source>
        <dbReference type="Proteomes" id="UP000735302"/>
    </source>
</evidence>
<keyword evidence="3" id="KW-1185">Reference proteome</keyword>
<evidence type="ECO:0000313" key="2">
    <source>
        <dbReference type="EMBL" id="GFO44732.1"/>
    </source>
</evidence>
<comment type="caution">
    <text evidence="2">The sequence shown here is derived from an EMBL/GenBank/DDBJ whole genome shotgun (WGS) entry which is preliminary data.</text>
</comment>
<gene>
    <name evidence="2" type="ORF">PoB_007123700</name>
</gene>
<feature type="region of interest" description="Disordered" evidence="1">
    <location>
        <begin position="52"/>
        <end position="71"/>
    </location>
</feature>
<dbReference type="AlphaFoldDB" id="A0AAV4DKC2"/>
<evidence type="ECO:0000256" key="1">
    <source>
        <dbReference type="SAM" id="MobiDB-lite"/>
    </source>
</evidence>
<sequence length="91" mass="10759">MECFPALSFEDLFHKSVGVRQECLLSTLLFKMLLERFITDALNHERIMRTPGSIEERKNHNPRFENAMSRSARQELERLMKRKKYSIETGA</sequence>
<accession>A0AAV4DKC2</accession>
<feature type="compositionally biased region" description="Basic and acidic residues" evidence="1">
    <location>
        <begin position="52"/>
        <end position="63"/>
    </location>
</feature>